<organism evidence="1 2">
    <name type="scientific">Ricinus communis</name>
    <name type="common">Castor bean</name>
    <dbReference type="NCBI Taxonomy" id="3988"/>
    <lineage>
        <taxon>Eukaryota</taxon>
        <taxon>Viridiplantae</taxon>
        <taxon>Streptophyta</taxon>
        <taxon>Embryophyta</taxon>
        <taxon>Tracheophyta</taxon>
        <taxon>Spermatophyta</taxon>
        <taxon>Magnoliopsida</taxon>
        <taxon>eudicotyledons</taxon>
        <taxon>Gunneridae</taxon>
        <taxon>Pentapetalae</taxon>
        <taxon>rosids</taxon>
        <taxon>fabids</taxon>
        <taxon>Malpighiales</taxon>
        <taxon>Euphorbiaceae</taxon>
        <taxon>Acalyphoideae</taxon>
        <taxon>Acalypheae</taxon>
        <taxon>Ricinus</taxon>
    </lineage>
</organism>
<dbReference type="InParanoid" id="B9RQ22"/>
<proteinExistence type="predicted"/>
<accession>B9RQ22</accession>
<evidence type="ECO:0000313" key="1">
    <source>
        <dbReference type="EMBL" id="EEF46510.1"/>
    </source>
</evidence>
<gene>
    <name evidence="1" type="ORF">RCOM_0951920</name>
</gene>
<protein>
    <submittedName>
        <fullName evidence="1">Uncharacterized protein</fullName>
    </submittedName>
</protein>
<dbReference type="EMBL" id="EQ973800">
    <property type="protein sequence ID" value="EEF46510.1"/>
    <property type="molecule type" value="Genomic_DNA"/>
</dbReference>
<name>B9RQ22_RICCO</name>
<evidence type="ECO:0000313" key="2">
    <source>
        <dbReference type="Proteomes" id="UP000008311"/>
    </source>
</evidence>
<dbReference type="Proteomes" id="UP000008311">
    <property type="component" value="Unassembled WGS sequence"/>
</dbReference>
<dbReference type="AlphaFoldDB" id="B9RQ22"/>
<sequence>MNNVKIHDNISAHATDVVDQVNGFNVHESTIVDKQMDNAIISNDDVHVDQLHGENMPDGDISIDGELNNLVRPTFTSSHHNQVHNGTGYEQLEGILVSELVFNISSGYNSCKGNSPSQIKARLTSKAINEVSVRNSYDHILSSLKKAGRKRQECSSLTRLKKKVRKMEK</sequence>
<keyword evidence="2" id="KW-1185">Reference proteome</keyword>
<reference evidence="2" key="1">
    <citation type="journal article" date="2010" name="Nat. Biotechnol.">
        <title>Draft genome sequence of the oilseed species Ricinus communis.</title>
        <authorList>
            <person name="Chan A.P."/>
            <person name="Crabtree J."/>
            <person name="Zhao Q."/>
            <person name="Lorenzi H."/>
            <person name="Orvis J."/>
            <person name="Puiu D."/>
            <person name="Melake-Berhan A."/>
            <person name="Jones K.M."/>
            <person name="Redman J."/>
            <person name="Chen G."/>
            <person name="Cahoon E.B."/>
            <person name="Gedil M."/>
            <person name="Stanke M."/>
            <person name="Haas B.J."/>
            <person name="Wortman J.R."/>
            <person name="Fraser-Liggett C.M."/>
            <person name="Ravel J."/>
            <person name="Rabinowicz P.D."/>
        </authorList>
    </citation>
    <scope>NUCLEOTIDE SEQUENCE [LARGE SCALE GENOMIC DNA]</scope>
    <source>
        <strain evidence="2">cv. Hale</strain>
    </source>
</reference>